<dbReference type="GO" id="GO:0016491">
    <property type="term" value="F:oxidoreductase activity"/>
    <property type="evidence" value="ECO:0007669"/>
    <property type="project" value="UniProtKB-KW"/>
</dbReference>
<evidence type="ECO:0000256" key="1">
    <source>
        <dbReference type="ARBA" id="ARBA00008898"/>
    </source>
</evidence>
<reference evidence="5" key="1">
    <citation type="journal article" date="2019" name="Int. J. Syst. Evol. Microbiol.">
        <title>The Global Catalogue of Microorganisms (GCM) 10K type strain sequencing project: providing services to taxonomists for standard genome sequencing and annotation.</title>
        <authorList>
            <consortium name="The Broad Institute Genomics Platform"/>
            <consortium name="The Broad Institute Genome Sequencing Center for Infectious Disease"/>
            <person name="Wu L."/>
            <person name="Ma J."/>
        </authorList>
    </citation>
    <scope>NUCLEOTIDE SEQUENCE [LARGE SCALE GENOMIC DNA]</scope>
    <source>
        <strain evidence="5">DT72</strain>
    </source>
</reference>
<dbReference type="SUPFAM" id="SSF50475">
    <property type="entry name" value="FMN-binding split barrel"/>
    <property type="match status" value="1"/>
</dbReference>
<dbReference type="Gene3D" id="2.30.110.10">
    <property type="entry name" value="Electron Transport, Fmn-binding Protein, Chain A"/>
    <property type="match status" value="1"/>
</dbReference>
<dbReference type="Pfam" id="PF01613">
    <property type="entry name" value="Flavin_Reduct"/>
    <property type="match status" value="1"/>
</dbReference>
<dbReference type="Proteomes" id="UP001597286">
    <property type="component" value="Unassembled WGS sequence"/>
</dbReference>
<evidence type="ECO:0000313" key="4">
    <source>
        <dbReference type="EMBL" id="MFD1815317.1"/>
    </source>
</evidence>
<comment type="caution">
    <text evidence="4">The sequence shown here is derived from an EMBL/GenBank/DDBJ whole genome shotgun (WGS) entry which is preliminary data.</text>
</comment>
<evidence type="ECO:0000256" key="2">
    <source>
        <dbReference type="ARBA" id="ARBA00023002"/>
    </source>
</evidence>
<accession>A0ABW4P9U4</accession>
<keyword evidence="2 4" id="KW-0560">Oxidoreductase</keyword>
<feature type="domain" description="Flavin reductase like" evidence="3">
    <location>
        <begin position="14"/>
        <end position="150"/>
    </location>
</feature>
<organism evidence="4 5">
    <name type="scientific">Rhodococcus gannanensis</name>
    <dbReference type="NCBI Taxonomy" id="1960308"/>
    <lineage>
        <taxon>Bacteria</taxon>
        <taxon>Bacillati</taxon>
        <taxon>Actinomycetota</taxon>
        <taxon>Actinomycetes</taxon>
        <taxon>Mycobacteriales</taxon>
        <taxon>Nocardiaceae</taxon>
        <taxon>Rhodococcus</taxon>
    </lineage>
</organism>
<name>A0ABW4P9U4_9NOCA</name>
<gene>
    <name evidence="4" type="ORF">ACFSJG_24125</name>
</gene>
<evidence type="ECO:0000259" key="3">
    <source>
        <dbReference type="SMART" id="SM00903"/>
    </source>
</evidence>
<evidence type="ECO:0000313" key="5">
    <source>
        <dbReference type="Proteomes" id="UP001597286"/>
    </source>
</evidence>
<dbReference type="PANTHER" id="PTHR30466">
    <property type="entry name" value="FLAVIN REDUCTASE"/>
    <property type="match status" value="1"/>
</dbReference>
<comment type="similarity">
    <text evidence="1">Belongs to the non-flavoprotein flavin reductase family.</text>
</comment>
<proteinExistence type="inferred from homology"/>
<dbReference type="PANTHER" id="PTHR30466:SF15">
    <property type="entry name" value="POSSIBLE OXIDOREDUCTASE"/>
    <property type="match status" value="1"/>
</dbReference>
<dbReference type="EMBL" id="JBHUFB010000020">
    <property type="protein sequence ID" value="MFD1815317.1"/>
    <property type="molecule type" value="Genomic_DNA"/>
</dbReference>
<dbReference type="SMART" id="SM00903">
    <property type="entry name" value="Flavin_Reduct"/>
    <property type="match status" value="1"/>
</dbReference>
<dbReference type="RefSeq" id="WP_378487749.1">
    <property type="nucleotide sequence ID" value="NZ_JBHUFB010000020.1"/>
</dbReference>
<sequence length="166" mass="17484">MNESSPHEVFEQFVAALDQPVYVVTTAVRSERAGCLVGFAMQSSIDPPRFLVGLSVANHTFRVANDADHLAVHLLPTEASDLADLFGGETGDEVDKFARCSWHEGPHGLPVLDGAIAWLCGRILDRVPLGDHTGFVLEPVGGSGPTGAAEVMTISDVGDLAPGHDA</sequence>
<dbReference type="EC" id="1.-.-.-" evidence="4"/>
<dbReference type="InterPro" id="IPR012349">
    <property type="entry name" value="Split_barrel_FMN-bd"/>
</dbReference>
<dbReference type="InterPro" id="IPR050268">
    <property type="entry name" value="NADH-dep_flavin_reductase"/>
</dbReference>
<keyword evidence="5" id="KW-1185">Reference proteome</keyword>
<protein>
    <submittedName>
        <fullName evidence="4">Flavin reductase family protein</fullName>
        <ecNumber evidence="4">1.-.-.-</ecNumber>
    </submittedName>
</protein>
<dbReference type="InterPro" id="IPR002563">
    <property type="entry name" value="Flavin_Rdtase-like_dom"/>
</dbReference>